<dbReference type="InterPro" id="IPR038770">
    <property type="entry name" value="Na+/solute_symporter_sf"/>
</dbReference>
<evidence type="ECO:0000256" key="1">
    <source>
        <dbReference type="ARBA" id="ARBA00004651"/>
    </source>
</evidence>
<evidence type="ECO:0000313" key="12">
    <source>
        <dbReference type="Proteomes" id="UP000075418"/>
    </source>
</evidence>
<feature type="transmembrane region" description="Helical" evidence="8">
    <location>
        <begin position="33"/>
        <end position="52"/>
    </location>
</feature>
<evidence type="ECO:0000256" key="6">
    <source>
        <dbReference type="ARBA" id="ARBA00022989"/>
    </source>
</evidence>
<evidence type="ECO:0000256" key="5">
    <source>
        <dbReference type="ARBA" id="ARBA00022692"/>
    </source>
</evidence>
<dbReference type="PANTHER" id="PTHR36838:SF1">
    <property type="entry name" value="SLR1864 PROTEIN"/>
    <property type="match status" value="1"/>
</dbReference>
<gene>
    <name evidence="11" type="ORF">A0131_02510</name>
    <name evidence="10" type="ORF">K8V85_09265</name>
    <name evidence="9" type="ORF">SKL01_06870</name>
</gene>
<evidence type="ECO:0000313" key="10">
    <source>
        <dbReference type="EMBL" id="HJF68488.1"/>
    </source>
</evidence>
<dbReference type="PANTHER" id="PTHR36838">
    <property type="entry name" value="AUXIN EFFLUX CARRIER FAMILY PROTEIN"/>
    <property type="match status" value="1"/>
</dbReference>
<reference evidence="9 13" key="2">
    <citation type="submission" date="2019-07" db="EMBL/GenBank/DDBJ databases">
        <title>Whole genome shotgun sequence of Staphylococcus kloosii NBRC 109624.</title>
        <authorList>
            <person name="Hosoyama A."/>
            <person name="Uohara A."/>
            <person name="Ohji S."/>
            <person name="Ichikawa N."/>
        </authorList>
    </citation>
    <scope>NUCLEOTIDE SEQUENCE [LARGE SCALE GENOMIC DNA]</scope>
    <source>
        <strain evidence="9 13">NBRC 109624</strain>
    </source>
</reference>
<feature type="transmembrane region" description="Helical" evidence="8">
    <location>
        <begin position="193"/>
        <end position="210"/>
    </location>
</feature>
<evidence type="ECO:0000256" key="3">
    <source>
        <dbReference type="ARBA" id="ARBA00022448"/>
    </source>
</evidence>
<reference evidence="10" key="4">
    <citation type="submission" date="2021-09" db="EMBL/GenBank/DDBJ databases">
        <authorList>
            <person name="Gilroy R."/>
        </authorList>
    </citation>
    <scope>NUCLEOTIDE SEQUENCE</scope>
    <source>
        <strain evidence="10">CHK149-3286</strain>
    </source>
</reference>
<comment type="caution">
    <text evidence="11">The sequence shown here is derived from an EMBL/GenBank/DDBJ whole genome shotgun (WGS) entry which is preliminary data.</text>
</comment>
<keyword evidence="3" id="KW-0813">Transport</keyword>
<keyword evidence="4" id="KW-1003">Cell membrane</keyword>
<keyword evidence="6 8" id="KW-1133">Transmembrane helix</keyword>
<comment type="subcellular location">
    <subcellularLocation>
        <location evidence="1">Cell membrane</location>
        <topology evidence="1">Multi-pass membrane protein</topology>
    </subcellularLocation>
</comment>
<protein>
    <submittedName>
        <fullName evidence="10 11">Transporter</fullName>
    </submittedName>
</protein>
<feature type="transmembrane region" description="Helical" evidence="8">
    <location>
        <begin position="282"/>
        <end position="300"/>
    </location>
</feature>
<evidence type="ECO:0000313" key="11">
    <source>
        <dbReference type="EMBL" id="KYH13680.1"/>
    </source>
</evidence>
<dbReference type="GO" id="GO:0005886">
    <property type="term" value="C:plasma membrane"/>
    <property type="evidence" value="ECO:0007669"/>
    <property type="project" value="UniProtKB-SubCell"/>
</dbReference>
<proteinExistence type="inferred from homology"/>
<dbReference type="GeneID" id="69904212"/>
<accession>A0A151A3D5</accession>
<evidence type="ECO:0000313" key="13">
    <source>
        <dbReference type="Proteomes" id="UP000321040"/>
    </source>
</evidence>
<dbReference type="Pfam" id="PF03547">
    <property type="entry name" value="Mem_trans"/>
    <property type="match status" value="1"/>
</dbReference>
<dbReference type="EMBL" id="BKAQ01000005">
    <property type="protein sequence ID" value="GEP81509.1"/>
    <property type="molecule type" value="Genomic_DNA"/>
</dbReference>
<feature type="transmembrane region" description="Helical" evidence="8">
    <location>
        <begin position="64"/>
        <end position="83"/>
    </location>
</feature>
<evidence type="ECO:0000256" key="2">
    <source>
        <dbReference type="ARBA" id="ARBA00010145"/>
    </source>
</evidence>
<feature type="transmembrane region" description="Helical" evidence="8">
    <location>
        <begin position="124"/>
        <end position="147"/>
    </location>
</feature>
<dbReference type="InterPro" id="IPR004776">
    <property type="entry name" value="Mem_transp_PIN-like"/>
</dbReference>
<name>A0A151A3D5_9STAP</name>
<feature type="transmembrane region" description="Helical" evidence="8">
    <location>
        <begin position="5"/>
        <end position="27"/>
    </location>
</feature>
<dbReference type="KEGG" id="skl:C7J89_02590"/>
<dbReference type="AlphaFoldDB" id="A0A151A3D5"/>
<comment type="similarity">
    <text evidence="2">Belongs to the auxin efflux carrier (TC 2.A.69) family.</text>
</comment>
<evidence type="ECO:0000256" key="8">
    <source>
        <dbReference type="SAM" id="Phobius"/>
    </source>
</evidence>
<keyword evidence="7 8" id="KW-0472">Membrane</keyword>
<sequence length="305" mass="33866">MLVFILLQVILPILILIIVGALIQIKFTFDLKQLSTLITYCLMPAAVFINIIDIKVNTTVMMRIISYLIIYTIILMLLGNGLAKLLKLDKPQGAALKNSISLMNSGNYGLPVSQLVFAHNPIGVSIQIFILIFQNLLTYSYGLYNLLSATTSLRGIITSLLRLPIFHALILGIIFQVFNIPLPEFVHIPLKELSDAFVAVALLLLGAQLAKIRLRFLHRVITWSLIGRLIIGPLLSLAIIYILKIDGVVAQSLFVASSFPTSRNTSTIAMEYDVEPELHAQVVLYSTLLSVITVTTVIYLSRIMF</sequence>
<keyword evidence="5 8" id="KW-0812">Transmembrane</keyword>
<dbReference type="OrthoDB" id="527159at2"/>
<feature type="transmembrane region" description="Helical" evidence="8">
    <location>
        <begin position="159"/>
        <end position="181"/>
    </location>
</feature>
<evidence type="ECO:0000256" key="4">
    <source>
        <dbReference type="ARBA" id="ARBA00022475"/>
    </source>
</evidence>
<feature type="transmembrane region" description="Helical" evidence="8">
    <location>
        <begin position="222"/>
        <end position="243"/>
    </location>
</feature>
<dbReference type="EMBL" id="LUGM01000002">
    <property type="protein sequence ID" value="KYH13680.1"/>
    <property type="molecule type" value="Genomic_DNA"/>
</dbReference>
<evidence type="ECO:0000313" key="9">
    <source>
        <dbReference type="EMBL" id="GEP81509.1"/>
    </source>
</evidence>
<keyword evidence="13" id="KW-1185">Reference proteome</keyword>
<dbReference type="Proteomes" id="UP000321040">
    <property type="component" value="Unassembled WGS sequence"/>
</dbReference>
<dbReference type="GO" id="GO:0055085">
    <property type="term" value="P:transmembrane transport"/>
    <property type="evidence" value="ECO:0007669"/>
    <property type="project" value="InterPro"/>
</dbReference>
<organism evidence="11 12">
    <name type="scientific">Staphylococcus kloosii</name>
    <dbReference type="NCBI Taxonomy" id="29384"/>
    <lineage>
        <taxon>Bacteria</taxon>
        <taxon>Bacillati</taxon>
        <taxon>Bacillota</taxon>
        <taxon>Bacilli</taxon>
        <taxon>Bacillales</taxon>
        <taxon>Staphylococcaceae</taxon>
        <taxon>Staphylococcus</taxon>
    </lineage>
</organism>
<dbReference type="Proteomes" id="UP000706163">
    <property type="component" value="Unassembled WGS sequence"/>
</dbReference>
<dbReference type="Gene3D" id="1.20.1530.20">
    <property type="match status" value="1"/>
</dbReference>
<dbReference type="EMBL" id="DYVT01000106">
    <property type="protein sequence ID" value="HJF68488.1"/>
    <property type="molecule type" value="Genomic_DNA"/>
</dbReference>
<dbReference type="Proteomes" id="UP000075418">
    <property type="component" value="Unassembled WGS sequence"/>
</dbReference>
<reference evidence="11 12" key="1">
    <citation type="submission" date="2016-02" db="EMBL/GenBank/DDBJ databases">
        <title>Draft genome sequence of hydrocarbon degrading Staphylococcus saprophyticus Strain CNV2, isolated from crude-oil contaminated soil from Noonmati Oil Refinery, Guwahati, Assam, India.</title>
        <authorList>
            <person name="Mukherjee A."/>
            <person name="Chettri B."/>
            <person name="Langpoklakpam J."/>
            <person name="Singh A.K."/>
            <person name="Chattopadhyay D.J."/>
        </authorList>
    </citation>
    <scope>NUCLEOTIDE SEQUENCE [LARGE SCALE GENOMIC DNA]</scope>
    <source>
        <strain evidence="11 12">CNV2</strain>
    </source>
</reference>
<dbReference type="RefSeq" id="WP_061853911.1">
    <property type="nucleotide sequence ID" value="NZ_BKAQ01000005.1"/>
</dbReference>
<reference evidence="10" key="3">
    <citation type="journal article" date="2021" name="PeerJ">
        <title>Extensive microbial diversity within the chicken gut microbiome revealed by metagenomics and culture.</title>
        <authorList>
            <person name="Gilroy R."/>
            <person name="Ravi A."/>
            <person name="Getino M."/>
            <person name="Pursley I."/>
            <person name="Horton D.L."/>
            <person name="Alikhan N.F."/>
            <person name="Baker D."/>
            <person name="Gharbi K."/>
            <person name="Hall N."/>
            <person name="Watson M."/>
            <person name="Adriaenssens E.M."/>
            <person name="Foster-Nyarko E."/>
            <person name="Jarju S."/>
            <person name="Secka A."/>
            <person name="Antonio M."/>
            <person name="Oren A."/>
            <person name="Chaudhuri R.R."/>
            <person name="La Ragione R."/>
            <person name="Hildebrand F."/>
            <person name="Pallen M.J."/>
        </authorList>
    </citation>
    <scope>NUCLEOTIDE SEQUENCE</scope>
    <source>
        <strain evidence="10">CHK149-3286</strain>
    </source>
</reference>
<evidence type="ECO:0000256" key="7">
    <source>
        <dbReference type="ARBA" id="ARBA00023136"/>
    </source>
</evidence>